<dbReference type="Pfam" id="PF01544">
    <property type="entry name" value="CorA"/>
    <property type="match status" value="1"/>
</dbReference>
<evidence type="ECO:0000256" key="2">
    <source>
        <dbReference type="ARBA" id="ARBA00009765"/>
    </source>
</evidence>
<dbReference type="PANTHER" id="PTHR46494">
    <property type="entry name" value="CORA FAMILY METAL ION TRANSPORTER (EUROFUNG)"/>
    <property type="match status" value="1"/>
</dbReference>
<organism evidence="9 10">
    <name type="scientific">Candidatus Wildermuthbacteria bacterium RIFCSPHIGHO2_02_FULL_45_25</name>
    <dbReference type="NCBI Taxonomy" id="1802450"/>
    <lineage>
        <taxon>Bacteria</taxon>
        <taxon>Candidatus Wildermuthiibacteriota</taxon>
    </lineage>
</organism>
<sequence length="305" mass="35286">MLHVIKGSKVTWIDISNPIKEDIEFLQNAYPSIHPLTLGELIPPGWRVKAEAFPSYLFLITYYPVYSKEHKHTRGRELDIIVGKDFLITSHYNSIVPLKALFDKCNLYDEAKQEYLSSTGGYLLFHALDQLKHSSLLKLDRISKKLHLIEEQIFLGNDREMLREISYTKADIINFWRILHPQGDLFISLKKESVAFFGKELEPYFTHLLGDWSQTHTDLEAYKETIASLEQTNNALLADKTNQIVKILTIFSVIMFPLMVMPNLFGMNTHDLPLTGYTGDFWIILGIILSGILAIISYFKFKRWI</sequence>
<evidence type="ECO:0000256" key="8">
    <source>
        <dbReference type="SAM" id="Phobius"/>
    </source>
</evidence>
<dbReference type="SUPFAM" id="SSF144083">
    <property type="entry name" value="Magnesium transport protein CorA, transmembrane region"/>
    <property type="match status" value="1"/>
</dbReference>
<proteinExistence type="inferred from homology"/>
<feature type="transmembrane region" description="Helical" evidence="8">
    <location>
        <begin position="244"/>
        <end position="261"/>
    </location>
</feature>
<protein>
    <recommendedName>
        <fullName evidence="11">Magnesium transporter CorA</fullName>
    </recommendedName>
</protein>
<dbReference type="AlphaFoldDB" id="A0A1G2R2G4"/>
<dbReference type="InterPro" id="IPR045861">
    <property type="entry name" value="CorA_cytoplasmic_dom"/>
</dbReference>
<comment type="similarity">
    <text evidence="2">Belongs to the CorA metal ion transporter (MIT) (TC 1.A.35) family.</text>
</comment>
<reference evidence="9 10" key="1">
    <citation type="journal article" date="2016" name="Nat. Commun.">
        <title>Thousands of microbial genomes shed light on interconnected biogeochemical processes in an aquifer system.</title>
        <authorList>
            <person name="Anantharaman K."/>
            <person name="Brown C.T."/>
            <person name="Hug L.A."/>
            <person name="Sharon I."/>
            <person name="Castelle C.J."/>
            <person name="Probst A.J."/>
            <person name="Thomas B.C."/>
            <person name="Singh A."/>
            <person name="Wilkins M.J."/>
            <person name="Karaoz U."/>
            <person name="Brodie E.L."/>
            <person name="Williams K.H."/>
            <person name="Hubbard S.S."/>
            <person name="Banfield J.F."/>
        </authorList>
    </citation>
    <scope>NUCLEOTIDE SEQUENCE [LARGE SCALE GENOMIC DNA]</scope>
</reference>
<dbReference type="GO" id="GO:0050897">
    <property type="term" value="F:cobalt ion binding"/>
    <property type="evidence" value="ECO:0007669"/>
    <property type="project" value="TreeGrafter"/>
</dbReference>
<dbReference type="GO" id="GO:0000287">
    <property type="term" value="F:magnesium ion binding"/>
    <property type="evidence" value="ECO:0007669"/>
    <property type="project" value="TreeGrafter"/>
</dbReference>
<comment type="subcellular location">
    <subcellularLocation>
        <location evidence="1">Cell membrane</location>
        <topology evidence="1">Multi-pass membrane protein</topology>
    </subcellularLocation>
</comment>
<dbReference type="GO" id="GO:0005886">
    <property type="term" value="C:plasma membrane"/>
    <property type="evidence" value="ECO:0007669"/>
    <property type="project" value="UniProtKB-SubCell"/>
</dbReference>
<keyword evidence="5 8" id="KW-0812">Transmembrane</keyword>
<dbReference type="Gene3D" id="1.20.58.340">
    <property type="entry name" value="Magnesium transport protein CorA, transmembrane region"/>
    <property type="match status" value="2"/>
</dbReference>
<evidence type="ECO:0000256" key="4">
    <source>
        <dbReference type="ARBA" id="ARBA00022475"/>
    </source>
</evidence>
<dbReference type="SUPFAM" id="SSF143865">
    <property type="entry name" value="CorA soluble domain-like"/>
    <property type="match status" value="1"/>
</dbReference>
<dbReference type="Proteomes" id="UP000178092">
    <property type="component" value="Unassembled WGS sequence"/>
</dbReference>
<dbReference type="GO" id="GO:0015095">
    <property type="term" value="F:magnesium ion transmembrane transporter activity"/>
    <property type="evidence" value="ECO:0007669"/>
    <property type="project" value="TreeGrafter"/>
</dbReference>
<evidence type="ECO:0000256" key="6">
    <source>
        <dbReference type="ARBA" id="ARBA00022989"/>
    </source>
</evidence>
<keyword evidence="3" id="KW-0813">Transport</keyword>
<dbReference type="InterPro" id="IPR002523">
    <property type="entry name" value="MgTranspt_CorA/ZnTranspt_ZntB"/>
</dbReference>
<evidence type="ECO:0000256" key="7">
    <source>
        <dbReference type="ARBA" id="ARBA00023136"/>
    </source>
</evidence>
<dbReference type="GO" id="GO:0015087">
    <property type="term" value="F:cobalt ion transmembrane transporter activity"/>
    <property type="evidence" value="ECO:0007669"/>
    <property type="project" value="TreeGrafter"/>
</dbReference>
<accession>A0A1G2R2G4</accession>
<comment type="caution">
    <text evidence="9">The sequence shown here is derived from an EMBL/GenBank/DDBJ whole genome shotgun (WGS) entry which is preliminary data.</text>
</comment>
<feature type="transmembrane region" description="Helical" evidence="8">
    <location>
        <begin position="281"/>
        <end position="299"/>
    </location>
</feature>
<keyword evidence="6 8" id="KW-1133">Transmembrane helix</keyword>
<evidence type="ECO:0008006" key="11">
    <source>
        <dbReference type="Google" id="ProtNLM"/>
    </source>
</evidence>
<evidence type="ECO:0000256" key="3">
    <source>
        <dbReference type="ARBA" id="ARBA00022448"/>
    </source>
</evidence>
<evidence type="ECO:0000313" key="9">
    <source>
        <dbReference type="EMBL" id="OHA66983.1"/>
    </source>
</evidence>
<keyword evidence="7 8" id="KW-0472">Membrane</keyword>
<evidence type="ECO:0000256" key="5">
    <source>
        <dbReference type="ARBA" id="ARBA00022692"/>
    </source>
</evidence>
<evidence type="ECO:0000313" key="10">
    <source>
        <dbReference type="Proteomes" id="UP000178092"/>
    </source>
</evidence>
<dbReference type="PANTHER" id="PTHR46494:SF1">
    <property type="entry name" value="CORA FAMILY METAL ION TRANSPORTER (EUROFUNG)"/>
    <property type="match status" value="1"/>
</dbReference>
<gene>
    <name evidence="9" type="ORF">A3C04_04360</name>
</gene>
<dbReference type="EMBL" id="MHTV01000018">
    <property type="protein sequence ID" value="OHA66983.1"/>
    <property type="molecule type" value="Genomic_DNA"/>
</dbReference>
<keyword evidence="4" id="KW-1003">Cell membrane</keyword>
<dbReference type="Gene3D" id="3.30.460.20">
    <property type="entry name" value="CorA soluble domain-like"/>
    <property type="match status" value="1"/>
</dbReference>
<dbReference type="InterPro" id="IPR045863">
    <property type="entry name" value="CorA_TM1_TM2"/>
</dbReference>
<evidence type="ECO:0000256" key="1">
    <source>
        <dbReference type="ARBA" id="ARBA00004651"/>
    </source>
</evidence>
<name>A0A1G2R2G4_9BACT</name>